<dbReference type="AlphaFoldDB" id="G7WJ52"/>
<dbReference type="InterPro" id="IPR001387">
    <property type="entry name" value="Cro/C1-type_HTH"/>
</dbReference>
<dbReference type="RefSeq" id="WP_014187170.1">
    <property type="nucleotide sequence ID" value="NC_016584.1"/>
</dbReference>
<evidence type="ECO:0000313" key="7">
    <source>
        <dbReference type="EMBL" id="AET70364.1"/>
    </source>
</evidence>
<dbReference type="SMART" id="SM00419">
    <property type="entry name" value="HTH_CRP"/>
    <property type="match status" value="1"/>
</dbReference>
<evidence type="ECO:0000256" key="3">
    <source>
        <dbReference type="ARBA" id="ARBA00023163"/>
    </source>
</evidence>
<dbReference type="CDD" id="cd00038">
    <property type="entry name" value="CAP_ED"/>
    <property type="match status" value="1"/>
</dbReference>
<keyword evidence="8" id="KW-1185">Reference proteome</keyword>
<dbReference type="EMBL" id="CP003108">
    <property type="protein sequence ID" value="AET70364.1"/>
    <property type="molecule type" value="Genomic_DNA"/>
</dbReference>
<dbReference type="PANTHER" id="PTHR46558:SF13">
    <property type="entry name" value="HTH-TYPE TRANSCRIPTIONAL REGULATOR IMMR"/>
    <property type="match status" value="1"/>
</dbReference>
<evidence type="ECO:0000259" key="5">
    <source>
        <dbReference type="PROSITE" id="PS50943"/>
    </source>
</evidence>
<dbReference type="InterPro" id="IPR014710">
    <property type="entry name" value="RmlC-like_jellyroll"/>
</dbReference>
<accession>G7WJ52</accession>
<reference evidence="7 8" key="2">
    <citation type="journal article" date="2012" name="J. Bacteriol.">
        <title>Complete genome sequences of Desulfosporosinus orientis DSM765T, Desulfosporosinus youngiae DSM17734T, Desulfosporosinus meridiei DSM13257T, and Desulfosporosinus acidiphilus DSM22704T.</title>
        <authorList>
            <person name="Pester M."/>
            <person name="Brambilla E."/>
            <person name="Alazard D."/>
            <person name="Rattei T."/>
            <person name="Weinmaier T."/>
            <person name="Han J."/>
            <person name="Lucas S."/>
            <person name="Lapidus A."/>
            <person name="Cheng J.F."/>
            <person name="Goodwin L."/>
            <person name="Pitluck S."/>
            <person name="Peters L."/>
            <person name="Ovchinnikova G."/>
            <person name="Teshima H."/>
            <person name="Detter J.C."/>
            <person name="Han C.S."/>
            <person name="Tapia R."/>
            <person name="Land M.L."/>
            <person name="Hauser L."/>
            <person name="Kyrpides N.C."/>
            <person name="Ivanova N.N."/>
            <person name="Pagani I."/>
            <person name="Huntmann M."/>
            <person name="Wei C.L."/>
            <person name="Davenport K.W."/>
            <person name="Daligault H."/>
            <person name="Chain P.S."/>
            <person name="Chen A."/>
            <person name="Mavromatis K."/>
            <person name="Markowitz V."/>
            <person name="Szeto E."/>
            <person name="Mikhailova N."/>
            <person name="Pati A."/>
            <person name="Wagner M."/>
            <person name="Woyke T."/>
            <person name="Ollivier B."/>
            <person name="Klenk H.P."/>
            <person name="Spring S."/>
            <person name="Loy A."/>
        </authorList>
    </citation>
    <scope>NUCLEOTIDE SEQUENCE [LARGE SCALE GENOMIC DNA]</scope>
    <source>
        <strain evidence="8">ATCC 19365 / DSM 765 / NCIMB 8382 / VKM B-1628</strain>
    </source>
</reference>
<dbReference type="PROSITE" id="PS51063">
    <property type="entry name" value="HTH_CRP_2"/>
    <property type="match status" value="1"/>
</dbReference>
<keyword evidence="1" id="KW-0805">Transcription regulation</keyword>
<dbReference type="GO" id="GO:0003677">
    <property type="term" value="F:DNA binding"/>
    <property type="evidence" value="ECO:0007669"/>
    <property type="project" value="UniProtKB-KW"/>
</dbReference>
<dbReference type="Gene3D" id="2.60.120.10">
    <property type="entry name" value="Jelly Rolls"/>
    <property type="match status" value="1"/>
</dbReference>
<dbReference type="Gene3D" id="1.10.10.10">
    <property type="entry name" value="Winged helix-like DNA-binding domain superfamily/Winged helix DNA-binding domain"/>
    <property type="match status" value="1"/>
</dbReference>
<dbReference type="SMART" id="SM00530">
    <property type="entry name" value="HTH_XRE"/>
    <property type="match status" value="1"/>
</dbReference>
<protein>
    <submittedName>
        <fullName evidence="7">cAMP-binding protein</fullName>
    </submittedName>
</protein>
<dbReference type="PANTHER" id="PTHR46558">
    <property type="entry name" value="TRACRIPTIONAL REGULATORY PROTEIN-RELATED-RELATED"/>
    <property type="match status" value="1"/>
</dbReference>
<keyword evidence="3" id="KW-0804">Transcription</keyword>
<dbReference type="eggNOG" id="COG1476">
    <property type="taxonomic scope" value="Bacteria"/>
</dbReference>
<dbReference type="KEGG" id="dor:Desor_4967"/>
<gene>
    <name evidence="7" type="ordered locus">Desor_4967</name>
</gene>
<dbReference type="GO" id="GO:0006355">
    <property type="term" value="P:regulation of DNA-templated transcription"/>
    <property type="evidence" value="ECO:0007669"/>
    <property type="project" value="InterPro"/>
</dbReference>
<dbReference type="Pfam" id="PF01381">
    <property type="entry name" value="HTH_3"/>
    <property type="match status" value="1"/>
</dbReference>
<evidence type="ECO:0000256" key="1">
    <source>
        <dbReference type="ARBA" id="ARBA00023015"/>
    </source>
</evidence>
<dbReference type="Pfam" id="PF13545">
    <property type="entry name" value="HTH_Crp_2"/>
    <property type="match status" value="1"/>
</dbReference>
<dbReference type="SUPFAM" id="SSF51206">
    <property type="entry name" value="cAMP-binding domain-like"/>
    <property type="match status" value="1"/>
</dbReference>
<dbReference type="CDD" id="cd00093">
    <property type="entry name" value="HTH_XRE"/>
    <property type="match status" value="1"/>
</dbReference>
<dbReference type="Pfam" id="PF00027">
    <property type="entry name" value="cNMP_binding"/>
    <property type="match status" value="1"/>
</dbReference>
<evidence type="ECO:0000259" key="4">
    <source>
        <dbReference type="PROSITE" id="PS50042"/>
    </source>
</evidence>
<dbReference type="InterPro" id="IPR000595">
    <property type="entry name" value="cNMP-bd_dom"/>
</dbReference>
<dbReference type="Gene3D" id="1.10.260.40">
    <property type="entry name" value="lambda repressor-like DNA-binding domains"/>
    <property type="match status" value="1"/>
</dbReference>
<evidence type="ECO:0000313" key="8">
    <source>
        <dbReference type="Proteomes" id="UP000006346"/>
    </source>
</evidence>
<dbReference type="HOGENOM" id="CLU_080932_0_0_9"/>
<organism evidence="7 8">
    <name type="scientific">Desulfosporosinus orientis (strain ATCC 19365 / DSM 765 / NCIMB 8382 / VKM B-1628 / Singapore I)</name>
    <name type="common">Desulfotomaculum orientis</name>
    <dbReference type="NCBI Taxonomy" id="768706"/>
    <lineage>
        <taxon>Bacteria</taxon>
        <taxon>Bacillati</taxon>
        <taxon>Bacillota</taxon>
        <taxon>Clostridia</taxon>
        <taxon>Eubacteriales</taxon>
        <taxon>Desulfitobacteriaceae</taxon>
        <taxon>Desulfosporosinus</taxon>
    </lineage>
</organism>
<name>G7WJ52_DESOD</name>
<reference evidence="8" key="1">
    <citation type="submission" date="2011-11" db="EMBL/GenBank/DDBJ databases">
        <title>Complete sequence of Desulfosporosinus orientis DSM 765.</title>
        <authorList>
            <person name="Lucas S."/>
            <person name="Han J."/>
            <person name="Lapidus A."/>
            <person name="Cheng J.-F."/>
            <person name="Goodwin L."/>
            <person name="Pitluck S."/>
            <person name="Peters L."/>
            <person name="Ovchinnikova G."/>
            <person name="Teshima H."/>
            <person name="Detter J.C."/>
            <person name="Han C."/>
            <person name="Tapia R."/>
            <person name="Land M."/>
            <person name="Hauser L."/>
            <person name="Kyrpides N."/>
            <person name="Ivanova N."/>
            <person name="Pagani I."/>
            <person name="Pester M."/>
            <person name="Spring S."/>
            <person name="Ollivier B."/>
            <person name="Rattei T."/>
            <person name="Klenk H.-P."/>
            <person name="Wagner M."/>
            <person name="Loy A."/>
            <person name="Woyke T."/>
        </authorList>
    </citation>
    <scope>NUCLEOTIDE SEQUENCE [LARGE SCALE GENOMIC DNA]</scope>
    <source>
        <strain evidence="8">ATCC 19365 / DSM 765 / NCIMB 8382 / VKM B-1628</strain>
    </source>
</reference>
<dbReference type="PROSITE" id="PS50042">
    <property type="entry name" value="CNMP_BINDING_3"/>
    <property type="match status" value="1"/>
</dbReference>
<dbReference type="InterPro" id="IPR010982">
    <property type="entry name" value="Lambda_DNA-bd_dom_sf"/>
</dbReference>
<feature type="domain" description="HTH cro/C1-type" evidence="5">
    <location>
        <begin position="7"/>
        <end position="61"/>
    </location>
</feature>
<feature type="domain" description="Cyclic nucleotide-binding" evidence="4">
    <location>
        <begin position="94"/>
        <end position="201"/>
    </location>
</feature>
<dbReference type="InterPro" id="IPR036388">
    <property type="entry name" value="WH-like_DNA-bd_sf"/>
</dbReference>
<feature type="domain" description="HTH crp-type" evidence="6">
    <location>
        <begin position="215"/>
        <end position="285"/>
    </location>
</feature>
<dbReference type="eggNOG" id="COG0664">
    <property type="taxonomic scope" value="Bacteria"/>
</dbReference>
<dbReference type="PROSITE" id="PS50943">
    <property type="entry name" value="HTH_CROC1"/>
    <property type="match status" value="1"/>
</dbReference>
<dbReference type="InterPro" id="IPR012318">
    <property type="entry name" value="HTH_CRP"/>
</dbReference>
<dbReference type="InterPro" id="IPR018490">
    <property type="entry name" value="cNMP-bd_dom_sf"/>
</dbReference>
<keyword evidence="2" id="KW-0238">DNA-binding</keyword>
<dbReference type="InterPro" id="IPR036390">
    <property type="entry name" value="WH_DNA-bd_sf"/>
</dbReference>
<evidence type="ECO:0000256" key="2">
    <source>
        <dbReference type="ARBA" id="ARBA00023125"/>
    </source>
</evidence>
<dbReference type="Proteomes" id="UP000006346">
    <property type="component" value="Chromosome"/>
</dbReference>
<dbReference type="SUPFAM" id="SSF46785">
    <property type="entry name" value="Winged helix' DNA-binding domain"/>
    <property type="match status" value="1"/>
</dbReference>
<evidence type="ECO:0000259" key="6">
    <source>
        <dbReference type="PROSITE" id="PS51063"/>
    </source>
</evidence>
<sequence length="299" mass="34423">MNLAQTIQYLRKKNSLSQDQLADRLGITRQSISKWESERSTPDIEKVVLLSEIFGVTTDYLLKNTKCAINTAANQQTIWKKYYMELINMPGISYCELKKGTTLVEQGERIDYIYYLVSGTCYRRSITEKGDELIINIKEAGDFVGSLVGVFALYTENRTLRNSIITATRCYCYKIPIETFSQFVEDKPEILTELLKLFTTYYREVLFNLQARQEGKVPNSLCEFLINKAEIKHGKLIVPKKNSSNAEISRLIGIHRVTVAKIIKALKNKGIILKENEGIVILDKEEMMRYVRAEKILNY</sequence>
<proteinExistence type="predicted"/>
<dbReference type="STRING" id="768706.Desor_4967"/>
<dbReference type="SUPFAM" id="SSF47413">
    <property type="entry name" value="lambda repressor-like DNA-binding domains"/>
    <property type="match status" value="1"/>
</dbReference>
<dbReference type="PATRIC" id="fig|768706.3.peg.5050"/>